<comment type="caution">
    <text evidence="3">The sequence shown here is derived from an EMBL/GenBank/DDBJ whole genome shotgun (WGS) entry which is preliminary data.</text>
</comment>
<feature type="compositionally biased region" description="Polar residues" evidence="1">
    <location>
        <begin position="38"/>
        <end position="55"/>
    </location>
</feature>
<dbReference type="Gene3D" id="2.30.110.10">
    <property type="entry name" value="Electron Transport, Fmn-binding Protein, Chain A"/>
    <property type="match status" value="1"/>
</dbReference>
<dbReference type="PANTHER" id="PTHR37273">
    <property type="entry name" value="CHROMOSOME 8, WHOLE GENOME SHOTGUN SEQUENCE"/>
    <property type="match status" value="1"/>
</dbReference>
<dbReference type="STRING" id="205917.A0A4Y9ZDT1"/>
<dbReference type="InterPro" id="IPR012349">
    <property type="entry name" value="Split_barrel_FMN-bd"/>
</dbReference>
<keyword evidence="4" id="KW-1185">Reference proteome</keyword>
<gene>
    <name evidence="3" type="ORF">EVG20_g1445</name>
</gene>
<dbReference type="PANTHER" id="PTHR37273:SF1">
    <property type="entry name" value="ADL397C-AP"/>
    <property type="match status" value="1"/>
</dbReference>
<protein>
    <recommendedName>
        <fullName evidence="2">CREG-like beta-barrel domain-containing protein</fullName>
    </recommendedName>
</protein>
<dbReference type="Pfam" id="PF13883">
    <property type="entry name" value="CREG_beta-barrel"/>
    <property type="match status" value="1"/>
</dbReference>
<feature type="domain" description="CREG-like beta-barrel" evidence="2">
    <location>
        <begin position="137"/>
        <end position="267"/>
    </location>
</feature>
<feature type="region of interest" description="Disordered" evidence="1">
    <location>
        <begin position="38"/>
        <end position="63"/>
    </location>
</feature>
<evidence type="ECO:0000313" key="3">
    <source>
        <dbReference type="EMBL" id="TFY71559.1"/>
    </source>
</evidence>
<dbReference type="Proteomes" id="UP000298327">
    <property type="component" value="Unassembled WGS sequence"/>
</dbReference>
<dbReference type="SUPFAM" id="SSF50475">
    <property type="entry name" value="FMN-binding split barrel"/>
    <property type="match status" value="1"/>
</dbReference>
<evidence type="ECO:0000313" key="4">
    <source>
        <dbReference type="Proteomes" id="UP000298327"/>
    </source>
</evidence>
<sequence>MRMIEAYYIDSLYTAGSTVGYVMLDDPSAIWHLTVTSKTSGRQGSGDSQFSSSEAASGDPGKSIKGRVVEIRPELSQVEPFNSKSLFTIGIMLPLKTLSYQVILAVGALGAVFQQPIDSEGGASGSAMRETVKDAGKPYSMQEYYANCHSNGSLTLILLPISRHSQNILKSPTHAASLSVWTNPPRASRARVSLMGNVTMLDYSDPAGAALRECYLAQHPDARWWVPGDDEGAHLAYWARFDPHTVYFVGGFGDSHYIGYVPKQLYQSAVPTEQADSLLVQN</sequence>
<dbReference type="AlphaFoldDB" id="A0A4Y9ZDT1"/>
<dbReference type="EMBL" id="SEOQ01000046">
    <property type="protein sequence ID" value="TFY71559.1"/>
    <property type="molecule type" value="Genomic_DNA"/>
</dbReference>
<dbReference type="OrthoDB" id="2138282at2759"/>
<dbReference type="InterPro" id="IPR055343">
    <property type="entry name" value="CREG_beta-barrel"/>
</dbReference>
<evidence type="ECO:0000259" key="2">
    <source>
        <dbReference type="Pfam" id="PF13883"/>
    </source>
</evidence>
<proteinExistence type="predicted"/>
<accession>A0A4Y9ZDT1</accession>
<organism evidence="3 4">
    <name type="scientific">Dentipellis fragilis</name>
    <dbReference type="NCBI Taxonomy" id="205917"/>
    <lineage>
        <taxon>Eukaryota</taxon>
        <taxon>Fungi</taxon>
        <taxon>Dikarya</taxon>
        <taxon>Basidiomycota</taxon>
        <taxon>Agaricomycotina</taxon>
        <taxon>Agaricomycetes</taxon>
        <taxon>Russulales</taxon>
        <taxon>Hericiaceae</taxon>
        <taxon>Dentipellis</taxon>
    </lineage>
</organism>
<reference evidence="3 4" key="1">
    <citation type="submission" date="2019-02" db="EMBL/GenBank/DDBJ databases">
        <title>Genome sequencing of the rare red list fungi Dentipellis fragilis.</title>
        <authorList>
            <person name="Buettner E."/>
            <person name="Kellner H."/>
        </authorList>
    </citation>
    <scope>NUCLEOTIDE SEQUENCE [LARGE SCALE GENOMIC DNA]</scope>
    <source>
        <strain evidence="3 4">DSM 105465</strain>
    </source>
</reference>
<evidence type="ECO:0000256" key="1">
    <source>
        <dbReference type="SAM" id="MobiDB-lite"/>
    </source>
</evidence>
<name>A0A4Y9ZDT1_9AGAM</name>